<dbReference type="GO" id="GO:0007165">
    <property type="term" value="P:signal transduction"/>
    <property type="evidence" value="ECO:0007669"/>
    <property type="project" value="InterPro"/>
</dbReference>
<protein>
    <submittedName>
        <fullName evidence="2">Teneurin-2-like isoform X1</fullName>
    </submittedName>
</protein>
<proteinExistence type="predicted"/>
<organism evidence="2 3">
    <name type="scientific">Clarias magur</name>
    <name type="common">Asian catfish</name>
    <name type="synonym">Macropteronotus magur</name>
    <dbReference type="NCBI Taxonomy" id="1594786"/>
    <lineage>
        <taxon>Eukaryota</taxon>
        <taxon>Metazoa</taxon>
        <taxon>Chordata</taxon>
        <taxon>Craniata</taxon>
        <taxon>Vertebrata</taxon>
        <taxon>Euteleostomi</taxon>
        <taxon>Actinopterygii</taxon>
        <taxon>Neopterygii</taxon>
        <taxon>Teleostei</taxon>
        <taxon>Ostariophysi</taxon>
        <taxon>Siluriformes</taxon>
        <taxon>Clariidae</taxon>
        <taxon>Clarias</taxon>
    </lineage>
</organism>
<dbReference type="Proteomes" id="UP000727407">
    <property type="component" value="Unassembled WGS sequence"/>
</dbReference>
<comment type="caution">
    <text evidence="2">The sequence shown here is derived from an EMBL/GenBank/DDBJ whole genome shotgun (WGS) entry which is preliminary data.</text>
</comment>
<dbReference type="InterPro" id="IPR009471">
    <property type="entry name" value="Ten_N"/>
</dbReference>
<evidence type="ECO:0000259" key="1">
    <source>
        <dbReference type="Pfam" id="PF06484"/>
    </source>
</evidence>
<evidence type="ECO:0000313" key="2">
    <source>
        <dbReference type="EMBL" id="KAF5896793.1"/>
    </source>
</evidence>
<gene>
    <name evidence="2" type="primary">tenm2</name>
    <name evidence="2" type="ORF">DAT39_013505</name>
</gene>
<evidence type="ECO:0000313" key="3">
    <source>
        <dbReference type="Proteomes" id="UP000727407"/>
    </source>
</evidence>
<feature type="non-terminal residue" evidence="2">
    <location>
        <position position="67"/>
    </location>
</feature>
<dbReference type="GO" id="GO:0016020">
    <property type="term" value="C:membrane"/>
    <property type="evidence" value="ECO:0007669"/>
    <property type="project" value="InterPro"/>
</dbReference>
<dbReference type="AlphaFoldDB" id="A0A8J4X808"/>
<sequence length="67" mass="7842">MDMKEKRHRSLTRGRCRKELHYATSSMDADAGHVARQKCYSSSETLKTYEQEARMRYGPEPVEYVGQ</sequence>
<keyword evidence="3" id="KW-1185">Reference proteome</keyword>
<name>A0A8J4X808_CLAMG</name>
<dbReference type="Pfam" id="PF06484">
    <property type="entry name" value="Ten_N"/>
    <property type="match status" value="1"/>
</dbReference>
<reference evidence="2" key="1">
    <citation type="submission" date="2020-07" db="EMBL/GenBank/DDBJ databases">
        <title>Clarias magur genome sequencing, assembly and annotation.</title>
        <authorList>
            <person name="Kushwaha B."/>
            <person name="Kumar R."/>
            <person name="Das P."/>
            <person name="Joshi C.G."/>
            <person name="Kumar D."/>
            <person name="Nagpure N.S."/>
            <person name="Pandey M."/>
            <person name="Agarwal S."/>
            <person name="Srivastava S."/>
            <person name="Singh M."/>
            <person name="Sahoo L."/>
            <person name="Jayasankar P."/>
            <person name="Meher P.K."/>
            <person name="Koringa P.G."/>
            <person name="Iquebal M.A."/>
            <person name="Das S.P."/>
            <person name="Bit A."/>
            <person name="Patnaik S."/>
            <person name="Patel N."/>
            <person name="Shah T.M."/>
            <person name="Hinsu A."/>
            <person name="Jena J.K."/>
        </authorList>
    </citation>
    <scope>NUCLEOTIDE SEQUENCE</scope>
    <source>
        <strain evidence="2">CIFAMagur01</strain>
        <tissue evidence="2">Testis</tissue>
    </source>
</reference>
<accession>A0A8J4X808</accession>
<feature type="domain" description="Teneurin N-terminal" evidence="1">
    <location>
        <begin position="10"/>
        <end position="60"/>
    </location>
</feature>
<dbReference type="OrthoDB" id="9932339at2759"/>
<dbReference type="EMBL" id="QNUK01000263">
    <property type="protein sequence ID" value="KAF5896793.1"/>
    <property type="molecule type" value="Genomic_DNA"/>
</dbReference>